<dbReference type="RefSeq" id="WP_092071238.1">
    <property type="nucleotide sequence ID" value="NZ_FNHB01000003.1"/>
</dbReference>
<name>A0A1G9RK47_9FIRM</name>
<keyword evidence="2" id="KW-1185">Reference proteome</keyword>
<dbReference type="Proteomes" id="UP000214880">
    <property type="component" value="Unassembled WGS sequence"/>
</dbReference>
<dbReference type="InterPro" id="IPR012337">
    <property type="entry name" value="RNaseH-like_sf"/>
</dbReference>
<dbReference type="AlphaFoldDB" id="A0A1G9RK47"/>
<evidence type="ECO:0000313" key="1">
    <source>
        <dbReference type="EMBL" id="SDM23598.1"/>
    </source>
</evidence>
<sequence>MTAGLRLLLMENALSYSAPQGGPELEQQPEALSAGLAALNPEMAAKLHELIHSICLSNPFWNDFRLLHYFDRHGFNLSLKDLHYLKSQNGVGSRIAVYHKLLNFYHAGLNLTEQQIRFIERLNPAFRDRAFKADRPGQLMLYDCLSSRRLQHKINGQRYLHLFIDRFNGYSFAIFHPERSIQIGYELLVNTIRPFYHHRQSTLSTVMCSTKTAIIRDLSVSAAAKGWGLSWQETPSSFGTVDSFHKFLLSHFFEGLRLYQTAPAYIESAFKRWLIQYNFTHSFHQRRDFLSYVEFGQCMRLTLD</sequence>
<dbReference type="STRING" id="146817.SAMN04488502_10319"/>
<gene>
    <name evidence="1" type="ORF">SAMN04488502_10319</name>
</gene>
<protein>
    <submittedName>
        <fullName evidence="1">Uncharacterized protein</fullName>
    </submittedName>
</protein>
<dbReference type="SUPFAM" id="SSF53098">
    <property type="entry name" value="Ribonuclease H-like"/>
    <property type="match status" value="1"/>
</dbReference>
<organism evidence="1 2">
    <name type="scientific">Dendrosporobacter quercicolus</name>
    <dbReference type="NCBI Taxonomy" id="146817"/>
    <lineage>
        <taxon>Bacteria</taxon>
        <taxon>Bacillati</taxon>
        <taxon>Bacillota</taxon>
        <taxon>Negativicutes</taxon>
        <taxon>Selenomonadales</taxon>
        <taxon>Sporomusaceae</taxon>
        <taxon>Dendrosporobacter</taxon>
    </lineage>
</organism>
<dbReference type="OrthoDB" id="9803878at2"/>
<proteinExistence type="predicted"/>
<reference evidence="1 2" key="1">
    <citation type="submission" date="2016-10" db="EMBL/GenBank/DDBJ databases">
        <authorList>
            <person name="de Groot N.N."/>
        </authorList>
    </citation>
    <scope>NUCLEOTIDE SEQUENCE [LARGE SCALE GENOMIC DNA]</scope>
    <source>
        <strain evidence="1 2">DSM 1736</strain>
    </source>
</reference>
<dbReference type="EMBL" id="FNHB01000003">
    <property type="protein sequence ID" value="SDM23598.1"/>
    <property type="molecule type" value="Genomic_DNA"/>
</dbReference>
<evidence type="ECO:0000313" key="2">
    <source>
        <dbReference type="Proteomes" id="UP000214880"/>
    </source>
</evidence>
<accession>A0A1G9RK47</accession>